<gene>
    <name evidence="2" type="ORF">ZIOFF_028863</name>
</gene>
<feature type="compositionally biased region" description="Polar residues" evidence="1">
    <location>
        <begin position="1"/>
        <end position="24"/>
    </location>
</feature>
<dbReference type="EMBL" id="JACMSC010000008">
    <property type="protein sequence ID" value="KAG6510824.1"/>
    <property type="molecule type" value="Genomic_DNA"/>
</dbReference>
<dbReference type="PANTHER" id="PTHR34210:SF1">
    <property type="entry name" value="OS03G0274700 PROTEIN"/>
    <property type="match status" value="1"/>
</dbReference>
<comment type="caution">
    <text evidence="2">The sequence shown here is derived from an EMBL/GenBank/DDBJ whole genome shotgun (WGS) entry which is preliminary data.</text>
</comment>
<dbReference type="OrthoDB" id="1899623at2759"/>
<feature type="region of interest" description="Disordered" evidence="1">
    <location>
        <begin position="259"/>
        <end position="283"/>
    </location>
</feature>
<evidence type="ECO:0000256" key="1">
    <source>
        <dbReference type="SAM" id="MobiDB-lite"/>
    </source>
</evidence>
<dbReference type="PANTHER" id="PTHR34210">
    <property type="entry name" value="OS01G0252900 PROTEIN"/>
    <property type="match status" value="1"/>
</dbReference>
<sequence length="283" mass="32231">MRRQGQYTDSGINPMITAQMQQRLSEQRLLHNSGARNYPGGSSSFQPGEERQHMYSKAEGQWQWDRDGIKSGLNQLPSQMYKEGQVTDISHTLFEEQVSDSKLGMEMLASKDPRAQARQDELETRFDSNFPQTFEGLEQKFFNDIISLSKEQQQAEDRENARHRERLDEINAKYQEKLLAVRVRQATHREEFLQKESQVRHQQYQQANVNSYQSNTYQSNAGAREARGFGSPANAISAFGDAHGYVSGHYDSFGERAEFSGGRGRGYGGRGHYPGGRAYNSRG</sequence>
<organism evidence="2 3">
    <name type="scientific">Zingiber officinale</name>
    <name type="common">Ginger</name>
    <name type="synonym">Amomum zingiber</name>
    <dbReference type="NCBI Taxonomy" id="94328"/>
    <lineage>
        <taxon>Eukaryota</taxon>
        <taxon>Viridiplantae</taxon>
        <taxon>Streptophyta</taxon>
        <taxon>Embryophyta</taxon>
        <taxon>Tracheophyta</taxon>
        <taxon>Spermatophyta</taxon>
        <taxon>Magnoliopsida</taxon>
        <taxon>Liliopsida</taxon>
        <taxon>Zingiberales</taxon>
        <taxon>Zingiberaceae</taxon>
        <taxon>Zingiber</taxon>
    </lineage>
</organism>
<accession>A0A8J5L9M4</accession>
<evidence type="ECO:0000313" key="2">
    <source>
        <dbReference type="EMBL" id="KAG6510824.1"/>
    </source>
</evidence>
<feature type="region of interest" description="Disordered" evidence="1">
    <location>
        <begin position="1"/>
        <end position="59"/>
    </location>
</feature>
<evidence type="ECO:0000313" key="3">
    <source>
        <dbReference type="Proteomes" id="UP000734854"/>
    </source>
</evidence>
<name>A0A8J5L9M4_ZINOF</name>
<keyword evidence="3" id="KW-1185">Reference proteome</keyword>
<protein>
    <submittedName>
        <fullName evidence="2">Uncharacterized protein</fullName>
    </submittedName>
</protein>
<feature type="compositionally biased region" description="Gly residues" evidence="1">
    <location>
        <begin position="261"/>
        <end position="274"/>
    </location>
</feature>
<dbReference type="Proteomes" id="UP000734854">
    <property type="component" value="Unassembled WGS sequence"/>
</dbReference>
<dbReference type="AlphaFoldDB" id="A0A8J5L9M4"/>
<proteinExistence type="predicted"/>
<reference evidence="2 3" key="1">
    <citation type="submission" date="2020-08" db="EMBL/GenBank/DDBJ databases">
        <title>Plant Genome Project.</title>
        <authorList>
            <person name="Zhang R.-G."/>
        </authorList>
    </citation>
    <scope>NUCLEOTIDE SEQUENCE [LARGE SCALE GENOMIC DNA]</scope>
    <source>
        <tissue evidence="2">Rhizome</tissue>
    </source>
</reference>